<organism evidence="3 5">
    <name type="scientific">Temnothorax curvispinosus</name>
    <dbReference type="NCBI Taxonomy" id="300111"/>
    <lineage>
        <taxon>Eukaryota</taxon>
        <taxon>Metazoa</taxon>
        <taxon>Ecdysozoa</taxon>
        <taxon>Arthropoda</taxon>
        <taxon>Hexapoda</taxon>
        <taxon>Insecta</taxon>
        <taxon>Pterygota</taxon>
        <taxon>Neoptera</taxon>
        <taxon>Endopterygota</taxon>
        <taxon>Hymenoptera</taxon>
        <taxon>Apocrita</taxon>
        <taxon>Aculeata</taxon>
        <taxon>Formicoidea</taxon>
        <taxon>Formicidae</taxon>
        <taxon>Myrmicinae</taxon>
        <taxon>Temnothorax</taxon>
    </lineage>
</organism>
<dbReference type="PANTHER" id="PTHR19346">
    <property type="entry name" value="SUGAR PHOSPHATE TRANSPORTER DOMAIN-CONTAINING PROTEIN"/>
    <property type="match status" value="1"/>
</dbReference>
<feature type="transmembrane region" description="Helical" evidence="2">
    <location>
        <begin position="410"/>
        <end position="428"/>
    </location>
</feature>
<dbReference type="GeneID" id="112465794"/>
<dbReference type="RefSeq" id="XP_024889291.1">
    <property type="nucleotide sequence ID" value="XM_025033523.1"/>
</dbReference>
<feature type="transmembrane region" description="Helical" evidence="2">
    <location>
        <begin position="469"/>
        <end position="488"/>
    </location>
</feature>
<feature type="transmembrane region" description="Helical" evidence="2">
    <location>
        <begin position="440"/>
        <end position="463"/>
    </location>
</feature>
<dbReference type="OrthoDB" id="10062838at2759"/>
<name>A0A6J1R3T5_9HYME</name>
<dbReference type="InterPro" id="IPR026505">
    <property type="entry name" value="Solute_c_fam_35_mem_F3/F4"/>
</dbReference>
<feature type="compositionally biased region" description="Polar residues" evidence="1">
    <location>
        <begin position="89"/>
        <end position="103"/>
    </location>
</feature>
<evidence type="ECO:0000256" key="2">
    <source>
        <dbReference type="SAM" id="Phobius"/>
    </source>
</evidence>
<feature type="region of interest" description="Disordered" evidence="1">
    <location>
        <begin position="70"/>
        <end position="103"/>
    </location>
</feature>
<dbReference type="PANTHER" id="PTHR19346:SF4">
    <property type="entry name" value="SUGAR PHOSPHATE TRANSPORTER DOMAIN-CONTAINING PROTEIN"/>
    <property type="match status" value="1"/>
</dbReference>
<feature type="transmembrane region" description="Helical" evidence="2">
    <location>
        <begin position="284"/>
        <end position="309"/>
    </location>
</feature>
<gene>
    <name evidence="4 5" type="primary">LOC112465794</name>
</gene>
<feature type="compositionally biased region" description="Gly residues" evidence="1">
    <location>
        <begin position="76"/>
        <end position="88"/>
    </location>
</feature>
<evidence type="ECO:0000256" key="1">
    <source>
        <dbReference type="SAM" id="MobiDB-lite"/>
    </source>
</evidence>
<feature type="compositionally biased region" description="Polar residues" evidence="1">
    <location>
        <begin position="568"/>
        <end position="579"/>
    </location>
</feature>
<sequence>MGSGGVGEVPTIFHPRRSRASNIAFVEDQQTHGPFITPIQIALHASGCEQQQGCSVADGDSASSCRTLETTRSAVGSGGGDSGTGGIQPTGQTHMTSTPVAQHPHQPSSISGCFASCCAESAKKIYFGVCVTICVTASWVGATHCIKYLYFHKSDKISETSESTNSSVSGLHHQHVSLLLFLFLIVSNEYIGEYDSYYLQIILPYDAPFFTTWFCTNWEVLYFPVYFICWAARTKCVTPSEIIADSLRGFRDKGFTGGRFLIRCSLFCGLWVITNYLYILSLRILLATDVIALFATNVSCVYLLSWVILHEQFVGVRIVAVILCNTGIALLAYMDGITGSPTLGGVVLATAAAAGSAVYKVLFKKVIGETTFGQMSLFFSLIGLCNAALLWPICLALYFSGVETIHWARLPWAALLSASILHLVANMLGNFSIAITYDLFITLGLITAVPVSAALDVIFYGAYFMGMKLAGMIFIAVGFFLVMFPDNWPDYITRLLRTTGGGSQQRGSRNILRGRRASLQQRQQRLRSYGVSAAHGDGQTLLPISNNNNNNNNSSSSNNQPAALRHVNNPQQYSSISETQSRRVLPSTSTSITSTSTSTTTTTVVSNSYSHDPRNQQQGGAGDTGTACQMDRRAT</sequence>
<keyword evidence="2" id="KW-0472">Membrane</keyword>
<feature type="region of interest" description="Disordered" evidence="1">
    <location>
        <begin position="537"/>
        <end position="635"/>
    </location>
</feature>
<dbReference type="RefSeq" id="XP_024889292.1">
    <property type="nucleotide sequence ID" value="XM_025033524.1"/>
</dbReference>
<evidence type="ECO:0000313" key="4">
    <source>
        <dbReference type="RefSeq" id="XP_024889291.1"/>
    </source>
</evidence>
<keyword evidence="2" id="KW-0812">Transmembrane</keyword>
<feature type="compositionally biased region" description="Low complexity" evidence="1">
    <location>
        <begin position="587"/>
        <end position="610"/>
    </location>
</feature>
<feature type="compositionally biased region" description="Low complexity" evidence="1">
    <location>
        <begin position="545"/>
        <end position="559"/>
    </location>
</feature>
<reference evidence="4 5" key="1">
    <citation type="submission" date="2025-04" db="UniProtKB">
        <authorList>
            <consortium name="RefSeq"/>
        </authorList>
    </citation>
    <scope>IDENTIFICATION</scope>
    <source>
        <tissue evidence="4 5">Whole body</tissue>
    </source>
</reference>
<feature type="transmembrane region" description="Helical" evidence="2">
    <location>
        <begin position="316"/>
        <end position="334"/>
    </location>
</feature>
<protein>
    <submittedName>
        <fullName evidence="4 5">Thiamine transporter SLC35F3 isoform X1</fullName>
    </submittedName>
</protein>
<accession>A0A6J1R3T5</accession>
<evidence type="ECO:0000313" key="3">
    <source>
        <dbReference type="Proteomes" id="UP000504618"/>
    </source>
</evidence>
<keyword evidence="3" id="KW-1185">Reference proteome</keyword>
<dbReference type="Proteomes" id="UP000504618">
    <property type="component" value="Unplaced"/>
</dbReference>
<proteinExistence type="predicted"/>
<keyword evidence="2" id="KW-1133">Transmembrane helix</keyword>
<feature type="transmembrane region" description="Helical" evidence="2">
    <location>
        <begin position="346"/>
        <end position="363"/>
    </location>
</feature>
<evidence type="ECO:0000313" key="5">
    <source>
        <dbReference type="RefSeq" id="XP_024889292.1"/>
    </source>
</evidence>
<dbReference type="AlphaFoldDB" id="A0A6J1R3T5"/>
<feature type="transmembrane region" description="Helical" evidence="2">
    <location>
        <begin position="375"/>
        <end position="398"/>
    </location>
</feature>
<feature type="transmembrane region" description="Helical" evidence="2">
    <location>
        <begin position="260"/>
        <end position="278"/>
    </location>
</feature>